<evidence type="ECO:0000313" key="3">
    <source>
        <dbReference type="Proteomes" id="UP000239210"/>
    </source>
</evidence>
<accession>A0A2T0TVV5</accession>
<name>A0A2T0TVV5_9ACTN</name>
<feature type="compositionally biased region" description="Low complexity" evidence="1">
    <location>
        <begin position="43"/>
        <end position="84"/>
    </location>
</feature>
<organism evidence="2 3">
    <name type="scientific">Geodermatophilus tzadiensis</name>
    <dbReference type="NCBI Taxonomy" id="1137988"/>
    <lineage>
        <taxon>Bacteria</taxon>
        <taxon>Bacillati</taxon>
        <taxon>Actinomycetota</taxon>
        <taxon>Actinomycetes</taxon>
        <taxon>Geodermatophilales</taxon>
        <taxon>Geodermatophilaceae</taxon>
        <taxon>Geodermatophilus</taxon>
    </lineage>
</organism>
<feature type="compositionally biased region" description="Pro residues" evidence="1">
    <location>
        <begin position="85"/>
        <end position="100"/>
    </location>
</feature>
<dbReference type="Proteomes" id="UP000239210">
    <property type="component" value="Unassembled WGS sequence"/>
</dbReference>
<dbReference type="EMBL" id="PVTG01000005">
    <property type="protein sequence ID" value="PRY49785.1"/>
    <property type="molecule type" value="Genomic_DNA"/>
</dbReference>
<evidence type="ECO:0000256" key="1">
    <source>
        <dbReference type="SAM" id="MobiDB-lite"/>
    </source>
</evidence>
<evidence type="ECO:0000313" key="2">
    <source>
        <dbReference type="EMBL" id="PRY49785.1"/>
    </source>
</evidence>
<proteinExistence type="predicted"/>
<sequence>MYRSALVSSLLTTAVLLTGCEGEDDTATAARDRPAVSSQPAGTTRSAPDAPTTTAAPSTPAPATVAPTTPAPTTTARPTTARPTAPAPTTPAPTPSPAPAPDGSVLPDEAVPVHGGQVWAVYLAVGDPDDEWGRHMLAETADYVHASFGYTGSGVGEVACDVGAAEQLGFDPQDHRVAVYFDSAARAQEFVAVYDRQDVGSASVTTYCLD</sequence>
<dbReference type="PROSITE" id="PS51257">
    <property type="entry name" value="PROKAR_LIPOPROTEIN"/>
    <property type="match status" value="1"/>
</dbReference>
<protein>
    <submittedName>
        <fullName evidence="2">Uncharacterized protein</fullName>
    </submittedName>
</protein>
<gene>
    <name evidence="2" type="ORF">LY71_105230</name>
</gene>
<reference evidence="2 3" key="1">
    <citation type="submission" date="2018-03" db="EMBL/GenBank/DDBJ databases">
        <title>Genomic Encyclopedia of Archaeal and Bacterial Type Strains, Phase II (KMG-II): from individual species to whole genera.</title>
        <authorList>
            <person name="Goeker M."/>
        </authorList>
    </citation>
    <scope>NUCLEOTIDE SEQUENCE [LARGE SCALE GENOMIC DNA]</scope>
    <source>
        <strain evidence="2 3">DSM 45416</strain>
    </source>
</reference>
<dbReference type="AlphaFoldDB" id="A0A2T0TVV5"/>
<dbReference type="RefSeq" id="WP_170121288.1">
    <property type="nucleotide sequence ID" value="NZ_PVTG01000005.1"/>
</dbReference>
<feature type="region of interest" description="Disordered" evidence="1">
    <location>
        <begin position="24"/>
        <end position="110"/>
    </location>
</feature>
<comment type="caution">
    <text evidence="2">The sequence shown here is derived from an EMBL/GenBank/DDBJ whole genome shotgun (WGS) entry which is preliminary data.</text>
</comment>
<keyword evidence="3" id="KW-1185">Reference proteome</keyword>